<evidence type="ECO:0000313" key="1">
    <source>
        <dbReference type="EMBL" id="KAI8568015.1"/>
    </source>
</evidence>
<proteinExistence type="predicted"/>
<accession>A0ACC0PR95</accession>
<organism evidence="1 2">
    <name type="scientific">Rhododendron molle</name>
    <name type="common">Chinese azalea</name>
    <name type="synonym">Azalea mollis</name>
    <dbReference type="NCBI Taxonomy" id="49168"/>
    <lineage>
        <taxon>Eukaryota</taxon>
        <taxon>Viridiplantae</taxon>
        <taxon>Streptophyta</taxon>
        <taxon>Embryophyta</taxon>
        <taxon>Tracheophyta</taxon>
        <taxon>Spermatophyta</taxon>
        <taxon>Magnoliopsida</taxon>
        <taxon>eudicotyledons</taxon>
        <taxon>Gunneridae</taxon>
        <taxon>Pentapetalae</taxon>
        <taxon>asterids</taxon>
        <taxon>Ericales</taxon>
        <taxon>Ericaceae</taxon>
        <taxon>Ericoideae</taxon>
        <taxon>Rhodoreae</taxon>
        <taxon>Rhododendron</taxon>
    </lineage>
</organism>
<name>A0ACC0PR95_RHOML</name>
<reference evidence="1" key="1">
    <citation type="submission" date="2022-02" db="EMBL/GenBank/DDBJ databases">
        <title>Plant Genome Project.</title>
        <authorList>
            <person name="Zhang R.-G."/>
        </authorList>
    </citation>
    <scope>NUCLEOTIDE SEQUENCE</scope>
    <source>
        <strain evidence="1">AT1</strain>
    </source>
</reference>
<comment type="caution">
    <text evidence="1">The sequence shown here is derived from an EMBL/GenBank/DDBJ whole genome shotgun (WGS) entry which is preliminary data.</text>
</comment>
<sequence>MRLLRLKNCESMDGRFINNPFVNDHQEEAENSPENSGQMTSTDGVFTDVKMTSTSLPKRSKRGVQKRVVSVPIEDVEGSRSKPDSSPPSDSWSWRKYGQKPIKGSPYPRGYYRCSSSKGCPARKQLERSHVDPTMLLITYSSEHNHHTPPSKKSTAMATAVSAPNEATSAEESNSDDDKKPAVLENPKQIDPDEIYDHLGEESLLNPCEFKWFSELETTPCAIIEMPSMDCSRAAAATTDGTVILSMREEDESLFSDLGELPECSVVFRRVKVEREEEERQRRCNITPWCGTTG</sequence>
<gene>
    <name evidence="1" type="ORF">RHMOL_Rhmol02G0165700</name>
</gene>
<dbReference type="Proteomes" id="UP001062846">
    <property type="component" value="Chromosome 2"/>
</dbReference>
<dbReference type="EMBL" id="CM046389">
    <property type="protein sequence ID" value="KAI8568015.1"/>
    <property type="molecule type" value="Genomic_DNA"/>
</dbReference>
<keyword evidence="2" id="KW-1185">Reference proteome</keyword>
<evidence type="ECO:0000313" key="2">
    <source>
        <dbReference type="Proteomes" id="UP001062846"/>
    </source>
</evidence>
<protein>
    <submittedName>
        <fullName evidence="1">Uncharacterized protein</fullName>
    </submittedName>
</protein>